<evidence type="ECO:0000313" key="2">
    <source>
        <dbReference type="Proteomes" id="UP000284531"/>
    </source>
</evidence>
<dbReference type="PROSITE" id="PS51257">
    <property type="entry name" value="PROKAR_LIPOPROTEIN"/>
    <property type="match status" value="1"/>
</dbReference>
<accession>A0A419WMV7</accession>
<name>A0A419WMV7_9BACT</name>
<evidence type="ECO:0000313" key="1">
    <source>
        <dbReference type="EMBL" id="RKD96810.1"/>
    </source>
</evidence>
<sequence>MKELITKSILLFFLGLSIVSCSKDDDVDYTLQSKFDIFEVQADNKTVLMKGEIKSSTLGDFKHMLEGHPNIKIIKMVEVPGSNDDETNFKVGKLLREKGINTHIVDKGMIASGGVDFFLAGVKRTKEGTVKLGVHSWSDSDGKQAIDFPESSSEHRPNIQYYEDLGYSKEWSKDFYFFTIKAAKAEDVHWMTEEEIEKYKMFTE</sequence>
<protein>
    <submittedName>
        <fullName evidence="1">Uncharacterized protein</fullName>
    </submittedName>
</protein>
<dbReference type="Proteomes" id="UP000284531">
    <property type="component" value="Unassembled WGS sequence"/>
</dbReference>
<comment type="caution">
    <text evidence="1">The sequence shown here is derived from an EMBL/GenBank/DDBJ whole genome shotgun (WGS) entry which is preliminary data.</text>
</comment>
<dbReference type="InterPro" id="IPR029045">
    <property type="entry name" value="ClpP/crotonase-like_dom_sf"/>
</dbReference>
<dbReference type="SUPFAM" id="SSF52096">
    <property type="entry name" value="ClpP/crotonase"/>
    <property type="match status" value="1"/>
</dbReference>
<dbReference type="RefSeq" id="WP_120241464.1">
    <property type="nucleotide sequence ID" value="NZ_RAPQ01000012.1"/>
</dbReference>
<keyword evidence="2" id="KW-1185">Reference proteome</keyword>
<organism evidence="1 2">
    <name type="scientific">Marinifilum flexuosum</name>
    <dbReference type="NCBI Taxonomy" id="1117708"/>
    <lineage>
        <taxon>Bacteria</taxon>
        <taxon>Pseudomonadati</taxon>
        <taxon>Bacteroidota</taxon>
        <taxon>Bacteroidia</taxon>
        <taxon>Marinilabiliales</taxon>
        <taxon>Marinifilaceae</taxon>
    </lineage>
</organism>
<proteinExistence type="predicted"/>
<reference evidence="1 2" key="1">
    <citation type="submission" date="2018-09" db="EMBL/GenBank/DDBJ databases">
        <title>Genomic Encyclopedia of Archaeal and Bacterial Type Strains, Phase II (KMG-II): from individual species to whole genera.</title>
        <authorList>
            <person name="Goeker M."/>
        </authorList>
    </citation>
    <scope>NUCLEOTIDE SEQUENCE [LARGE SCALE GENOMIC DNA]</scope>
    <source>
        <strain evidence="1 2">DSM 21950</strain>
    </source>
</reference>
<gene>
    <name evidence="1" type="ORF">BXY64_3757</name>
</gene>
<dbReference type="AlphaFoldDB" id="A0A419WMV7"/>
<dbReference type="OrthoDB" id="6198264at2"/>
<dbReference type="EMBL" id="RAPQ01000012">
    <property type="protein sequence ID" value="RKD96810.1"/>
    <property type="molecule type" value="Genomic_DNA"/>
</dbReference>